<dbReference type="Proteomes" id="UP001303046">
    <property type="component" value="Unassembled WGS sequence"/>
</dbReference>
<sequence length="285" mass="32564">MREPFGSSTARTEIPLHSPFQRFSLQRLSDQCRQRWRQVRDALRNRGDGDVYTRRSASQGRTDVAGSSREQDVLASTAQDRRNDTPSTSDRIRNSSQPPMRNGHEPPSSTRYERRTTYRYHSETRMNAEEMEKLDQLEQWLLQQPLEKRKLDLSDRQVAMLAGMSTVQKWFVKFKNGDFDLDDTPPIGRYSEFDEEGLKDNSPPYSLSGICAEIGIGTSRVPHFTESNSKENRFQIVVQFSPDIKEHMVISSDSCTECTSASLVMHCNAMNPNIGGTAAETLFER</sequence>
<gene>
    <name evidence="2" type="primary">Necator_chrI.g3253</name>
    <name evidence="2" type="ORF">RB195_007124</name>
</gene>
<feature type="region of interest" description="Disordered" evidence="1">
    <location>
        <begin position="47"/>
        <end position="116"/>
    </location>
</feature>
<keyword evidence="3" id="KW-1185">Reference proteome</keyword>
<evidence type="ECO:0000313" key="3">
    <source>
        <dbReference type="Proteomes" id="UP001303046"/>
    </source>
</evidence>
<reference evidence="2 3" key="1">
    <citation type="submission" date="2023-08" db="EMBL/GenBank/DDBJ databases">
        <title>A Necator americanus chromosomal reference genome.</title>
        <authorList>
            <person name="Ilik V."/>
            <person name="Petrzelkova K.J."/>
            <person name="Pardy F."/>
            <person name="Fuh T."/>
            <person name="Niatou-Singa F.S."/>
            <person name="Gouil Q."/>
            <person name="Baker L."/>
            <person name="Ritchie M.E."/>
            <person name="Jex A.R."/>
            <person name="Gazzola D."/>
            <person name="Li H."/>
            <person name="Toshio Fujiwara R."/>
            <person name="Zhan B."/>
            <person name="Aroian R.V."/>
            <person name="Pafco B."/>
            <person name="Schwarz E.M."/>
        </authorList>
    </citation>
    <scope>NUCLEOTIDE SEQUENCE [LARGE SCALE GENOMIC DNA]</scope>
    <source>
        <strain evidence="2 3">Aroian</strain>
        <tissue evidence="2">Whole animal</tissue>
    </source>
</reference>
<organism evidence="2 3">
    <name type="scientific">Necator americanus</name>
    <name type="common">Human hookworm</name>
    <dbReference type="NCBI Taxonomy" id="51031"/>
    <lineage>
        <taxon>Eukaryota</taxon>
        <taxon>Metazoa</taxon>
        <taxon>Ecdysozoa</taxon>
        <taxon>Nematoda</taxon>
        <taxon>Chromadorea</taxon>
        <taxon>Rhabditida</taxon>
        <taxon>Rhabditina</taxon>
        <taxon>Rhabditomorpha</taxon>
        <taxon>Strongyloidea</taxon>
        <taxon>Ancylostomatidae</taxon>
        <taxon>Bunostominae</taxon>
        <taxon>Necator</taxon>
    </lineage>
</organism>
<evidence type="ECO:0000256" key="1">
    <source>
        <dbReference type="SAM" id="MobiDB-lite"/>
    </source>
</evidence>
<comment type="caution">
    <text evidence="2">The sequence shown here is derived from an EMBL/GenBank/DDBJ whole genome shotgun (WGS) entry which is preliminary data.</text>
</comment>
<dbReference type="EMBL" id="JAVFWL010000001">
    <property type="protein sequence ID" value="KAK6730466.1"/>
    <property type="molecule type" value="Genomic_DNA"/>
</dbReference>
<protein>
    <recommendedName>
        <fullName evidence="4">Homeobox domain-containing protein</fullName>
    </recommendedName>
</protein>
<feature type="compositionally biased region" description="Polar residues" evidence="1">
    <location>
        <begin position="85"/>
        <end position="99"/>
    </location>
</feature>
<evidence type="ECO:0008006" key="4">
    <source>
        <dbReference type="Google" id="ProtNLM"/>
    </source>
</evidence>
<proteinExistence type="predicted"/>
<evidence type="ECO:0000313" key="2">
    <source>
        <dbReference type="EMBL" id="KAK6730466.1"/>
    </source>
</evidence>
<accession>A0ABR1BZK5</accession>
<name>A0ABR1BZK5_NECAM</name>